<feature type="transmembrane region" description="Helical" evidence="11">
    <location>
        <begin position="452"/>
        <end position="477"/>
    </location>
</feature>
<name>A0A8R1HT26_CAEJA</name>
<dbReference type="EC" id="2.4.1.17" evidence="3"/>
<comment type="subcellular location">
    <subcellularLocation>
        <location evidence="1">Membrane</location>
        <topology evidence="1">Single-pass membrane protein</topology>
    </subcellularLocation>
</comment>
<accession>A0A8R1HT26</accession>
<evidence type="ECO:0000256" key="2">
    <source>
        <dbReference type="ARBA" id="ARBA00009995"/>
    </source>
</evidence>
<evidence type="ECO:0000256" key="9">
    <source>
        <dbReference type="ARBA" id="ARBA00023136"/>
    </source>
</evidence>
<feature type="chain" id="PRO_5035855696" description="glucuronosyltransferase" evidence="12">
    <location>
        <begin position="23"/>
        <end position="497"/>
    </location>
</feature>
<comment type="similarity">
    <text evidence="2">Belongs to the UDP-glycosyltransferase family.</text>
</comment>
<evidence type="ECO:0000256" key="1">
    <source>
        <dbReference type="ARBA" id="ARBA00004167"/>
    </source>
</evidence>
<evidence type="ECO:0000313" key="14">
    <source>
        <dbReference type="Proteomes" id="UP000005237"/>
    </source>
</evidence>
<evidence type="ECO:0000256" key="4">
    <source>
        <dbReference type="ARBA" id="ARBA00022676"/>
    </source>
</evidence>
<keyword evidence="9 11" id="KW-0472">Membrane</keyword>
<keyword evidence="5" id="KW-0808">Transferase</keyword>
<dbReference type="EnsemblMetazoa" id="CJA08990b.1">
    <property type="protein sequence ID" value="CJA08990b.1"/>
    <property type="gene ID" value="WBGene00128195"/>
</dbReference>
<dbReference type="InterPro" id="IPR002213">
    <property type="entry name" value="UDP_glucos_trans"/>
</dbReference>
<sequence length="497" mass="57256">MNIFYNYICLLFIFSFLRLSESANFLVYCPLFAHSHHKFLANIAETLTLAGHNVTFLAPIIARKYENVKYLEHTKDVIYVQPDEELEKLGDRMDSADFSRFWTEEPGVFAMAPMLNLFSKMFHKVYENFKKDLTVLDALKDRKFDALFYEVIAFNAVGPLLPFDDQMAFSERLANTIFDFSTRFFIKPPTIMSYNYPYDVIDIEEAESRASFVFLNSNPYLDFPRPLLAKTVLIGGISVNTTQINQEKLPEYFQNVLSKQSKNVLISFGSVMYSKDMPEQYKNTIVRVIESFPNVTFIWKYETDDVSFAGNLENLHFSKWVPQTALLADSRLSAFITHAGLGSVNELSYSGKPAILIPIFADQARNAKMLARHNGSILLDKNDLGNFEMLRDAVKAITENEKYPIHSEILRRQLLQQPIPPRDLLVKHAIFGAEFGELPSLNPYSRKMSFHAFFMIDIFLFLTAILLLFIVSLVFLLKAIIRKRITIIFRGKKQKTN</sequence>
<feature type="signal peptide" evidence="12">
    <location>
        <begin position="1"/>
        <end position="22"/>
    </location>
</feature>
<dbReference type="FunFam" id="3.40.50.2000:FF:000038">
    <property type="entry name" value="UDP-GlucuronosylTransferase"/>
    <property type="match status" value="1"/>
</dbReference>
<evidence type="ECO:0000256" key="11">
    <source>
        <dbReference type="SAM" id="Phobius"/>
    </source>
</evidence>
<evidence type="ECO:0000256" key="8">
    <source>
        <dbReference type="ARBA" id="ARBA00022989"/>
    </source>
</evidence>
<keyword evidence="7 12" id="KW-0732">Signal</keyword>
<dbReference type="Gene3D" id="3.40.50.2000">
    <property type="entry name" value="Glycogen Phosphorylase B"/>
    <property type="match status" value="1"/>
</dbReference>
<dbReference type="CDD" id="cd03784">
    <property type="entry name" value="GT1_Gtf-like"/>
    <property type="match status" value="1"/>
</dbReference>
<evidence type="ECO:0000256" key="6">
    <source>
        <dbReference type="ARBA" id="ARBA00022692"/>
    </source>
</evidence>
<comment type="catalytic activity">
    <reaction evidence="10">
        <text>glucuronate acceptor + UDP-alpha-D-glucuronate = acceptor beta-D-glucuronoside + UDP + H(+)</text>
        <dbReference type="Rhea" id="RHEA:21032"/>
        <dbReference type="ChEBI" id="CHEBI:15378"/>
        <dbReference type="ChEBI" id="CHEBI:58052"/>
        <dbReference type="ChEBI" id="CHEBI:58223"/>
        <dbReference type="ChEBI" id="CHEBI:132367"/>
        <dbReference type="ChEBI" id="CHEBI:132368"/>
        <dbReference type="EC" id="2.4.1.17"/>
    </reaction>
</comment>
<dbReference type="Pfam" id="PF00201">
    <property type="entry name" value="UDPGT"/>
    <property type="match status" value="1"/>
</dbReference>
<keyword evidence="8 11" id="KW-1133">Transmembrane helix</keyword>
<keyword evidence="14" id="KW-1185">Reference proteome</keyword>
<dbReference type="PANTHER" id="PTHR48043">
    <property type="entry name" value="EG:EG0003.4 PROTEIN-RELATED"/>
    <property type="match status" value="1"/>
</dbReference>
<evidence type="ECO:0000256" key="5">
    <source>
        <dbReference type="ARBA" id="ARBA00022679"/>
    </source>
</evidence>
<evidence type="ECO:0000256" key="10">
    <source>
        <dbReference type="ARBA" id="ARBA00047475"/>
    </source>
</evidence>
<reference evidence="13" key="2">
    <citation type="submission" date="2022-06" db="UniProtKB">
        <authorList>
            <consortium name="EnsemblMetazoa"/>
        </authorList>
    </citation>
    <scope>IDENTIFICATION</scope>
    <source>
        <strain evidence="13">DF5081</strain>
    </source>
</reference>
<evidence type="ECO:0000313" key="13">
    <source>
        <dbReference type="EnsemblMetazoa" id="CJA08990b.1"/>
    </source>
</evidence>
<dbReference type="GO" id="GO:0016020">
    <property type="term" value="C:membrane"/>
    <property type="evidence" value="ECO:0007669"/>
    <property type="project" value="UniProtKB-SubCell"/>
</dbReference>
<organism evidence="13 14">
    <name type="scientific">Caenorhabditis japonica</name>
    <dbReference type="NCBI Taxonomy" id="281687"/>
    <lineage>
        <taxon>Eukaryota</taxon>
        <taxon>Metazoa</taxon>
        <taxon>Ecdysozoa</taxon>
        <taxon>Nematoda</taxon>
        <taxon>Chromadorea</taxon>
        <taxon>Rhabditida</taxon>
        <taxon>Rhabditina</taxon>
        <taxon>Rhabditomorpha</taxon>
        <taxon>Rhabditoidea</taxon>
        <taxon>Rhabditidae</taxon>
        <taxon>Peloderinae</taxon>
        <taxon>Caenorhabditis</taxon>
    </lineage>
</organism>
<dbReference type="InterPro" id="IPR050271">
    <property type="entry name" value="UDP-glycosyltransferase"/>
</dbReference>
<dbReference type="PANTHER" id="PTHR48043:SF116">
    <property type="entry name" value="GLUCURONOSYLTRANSFERASE"/>
    <property type="match status" value="1"/>
</dbReference>
<keyword evidence="4" id="KW-0328">Glycosyltransferase</keyword>
<keyword evidence="6 11" id="KW-0812">Transmembrane</keyword>
<evidence type="ECO:0000256" key="3">
    <source>
        <dbReference type="ARBA" id="ARBA00012544"/>
    </source>
</evidence>
<dbReference type="SUPFAM" id="SSF53756">
    <property type="entry name" value="UDP-Glycosyltransferase/glycogen phosphorylase"/>
    <property type="match status" value="1"/>
</dbReference>
<dbReference type="AlphaFoldDB" id="A0A8R1HT26"/>
<dbReference type="GO" id="GO:0015020">
    <property type="term" value="F:glucuronosyltransferase activity"/>
    <property type="evidence" value="ECO:0007669"/>
    <property type="project" value="UniProtKB-EC"/>
</dbReference>
<reference evidence="14" key="1">
    <citation type="submission" date="2010-08" db="EMBL/GenBank/DDBJ databases">
        <authorList>
            <consortium name="Caenorhabditis japonica Sequencing Consortium"/>
            <person name="Wilson R.K."/>
        </authorList>
    </citation>
    <scope>NUCLEOTIDE SEQUENCE [LARGE SCALE GENOMIC DNA]</scope>
    <source>
        <strain evidence="14">DF5081</strain>
    </source>
</reference>
<protein>
    <recommendedName>
        <fullName evidence="3">glucuronosyltransferase</fullName>
        <ecNumber evidence="3">2.4.1.17</ecNumber>
    </recommendedName>
</protein>
<evidence type="ECO:0000256" key="7">
    <source>
        <dbReference type="ARBA" id="ARBA00022729"/>
    </source>
</evidence>
<proteinExistence type="inferred from homology"/>
<evidence type="ECO:0000256" key="12">
    <source>
        <dbReference type="SAM" id="SignalP"/>
    </source>
</evidence>
<dbReference type="Proteomes" id="UP000005237">
    <property type="component" value="Unassembled WGS sequence"/>
</dbReference>